<dbReference type="AlphaFoldDB" id="Q12QZ7"/>
<protein>
    <recommendedName>
        <fullName evidence="4">DUF4386 domain-containing protein</fullName>
    </recommendedName>
</protein>
<dbReference type="EMBL" id="CP000302">
    <property type="protein sequence ID" value="ABE54129.1"/>
    <property type="molecule type" value="Genomic_DNA"/>
</dbReference>
<evidence type="ECO:0008006" key="4">
    <source>
        <dbReference type="Google" id="ProtNLM"/>
    </source>
</evidence>
<dbReference type="KEGG" id="sdn:Sden_0841"/>
<feature type="transmembrane region" description="Helical" evidence="1">
    <location>
        <begin position="55"/>
        <end position="82"/>
    </location>
</feature>
<dbReference type="HOGENOM" id="CLU_1179563_0_0_6"/>
<dbReference type="STRING" id="318161.Sden_0841"/>
<keyword evidence="1" id="KW-0812">Transmembrane</keyword>
<feature type="transmembrane region" description="Helical" evidence="1">
    <location>
        <begin position="175"/>
        <end position="197"/>
    </location>
</feature>
<keyword evidence="1" id="KW-1133">Transmembrane helix</keyword>
<keyword evidence="3" id="KW-1185">Reference proteome</keyword>
<organism evidence="2 3">
    <name type="scientific">Shewanella denitrificans (strain OS217 / ATCC BAA-1090 / DSM 15013)</name>
    <dbReference type="NCBI Taxonomy" id="318161"/>
    <lineage>
        <taxon>Bacteria</taxon>
        <taxon>Pseudomonadati</taxon>
        <taxon>Pseudomonadota</taxon>
        <taxon>Gammaproteobacteria</taxon>
        <taxon>Alteromonadales</taxon>
        <taxon>Shewanellaceae</taxon>
        <taxon>Shewanella</taxon>
    </lineage>
</organism>
<dbReference type="Proteomes" id="UP000001982">
    <property type="component" value="Chromosome"/>
</dbReference>
<evidence type="ECO:0000256" key="1">
    <source>
        <dbReference type="SAM" id="Phobius"/>
    </source>
</evidence>
<gene>
    <name evidence="2" type="ordered locus">Sden_0841</name>
</gene>
<name>Q12QZ7_SHEDO</name>
<dbReference type="eggNOG" id="ENOG5032RC0">
    <property type="taxonomic scope" value="Bacteria"/>
</dbReference>
<dbReference type="InterPro" id="IPR025495">
    <property type="entry name" value="DUF4386"/>
</dbReference>
<dbReference type="OrthoDB" id="5421633at2"/>
<accession>Q12QZ7</accession>
<feature type="transmembrane region" description="Helical" evidence="1">
    <location>
        <begin position="94"/>
        <end position="118"/>
    </location>
</feature>
<evidence type="ECO:0000313" key="2">
    <source>
        <dbReference type="EMBL" id="ABE54129.1"/>
    </source>
</evidence>
<evidence type="ECO:0000313" key="3">
    <source>
        <dbReference type="Proteomes" id="UP000001982"/>
    </source>
</evidence>
<feature type="transmembrane region" description="Helical" evidence="1">
    <location>
        <begin position="203"/>
        <end position="223"/>
    </location>
</feature>
<feature type="transmembrane region" description="Helical" evidence="1">
    <location>
        <begin position="138"/>
        <end position="166"/>
    </location>
</feature>
<sequence length="235" mass="26069">MIDKSTTSSTNIYTKVAGITYILIIILALIPSSIFDIGSMLKAKDAAKNLVGHEGIFRIGIAIEFMMFLLVMVLSWALYVILKPVNKNLALLGLIFRFGEAILGCVIIVFYLMVLMFLGGAEYLQVFEAEQLQALARFSLILSGVGYHILLTVMGIGGLVFCYLFYISTYIPRPLAAWGIITYLTMIIYGFINIALQNPQSELAYAMAPGALFEVIIGFWLLFKGVNVNQQKQPQ</sequence>
<dbReference type="RefSeq" id="WP_011495294.1">
    <property type="nucleotide sequence ID" value="NC_007954.1"/>
</dbReference>
<feature type="transmembrane region" description="Helical" evidence="1">
    <location>
        <begin position="12"/>
        <end position="35"/>
    </location>
</feature>
<reference evidence="2 3" key="1">
    <citation type="submission" date="2006-03" db="EMBL/GenBank/DDBJ databases">
        <title>Complete sequence of Shewanella denitrificans OS217.</title>
        <authorList>
            <consortium name="US DOE Joint Genome Institute"/>
            <person name="Copeland A."/>
            <person name="Lucas S."/>
            <person name="Lapidus A."/>
            <person name="Barry K."/>
            <person name="Detter J.C."/>
            <person name="Glavina del Rio T."/>
            <person name="Hammon N."/>
            <person name="Israni S."/>
            <person name="Dalin E."/>
            <person name="Tice H."/>
            <person name="Pitluck S."/>
            <person name="Brettin T."/>
            <person name="Bruce D."/>
            <person name="Han C."/>
            <person name="Tapia R."/>
            <person name="Gilna P."/>
            <person name="Kiss H."/>
            <person name="Schmutz J."/>
            <person name="Larimer F."/>
            <person name="Land M."/>
            <person name="Hauser L."/>
            <person name="Kyrpides N."/>
            <person name="Lykidis A."/>
            <person name="Richardson P."/>
        </authorList>
    </citation>
    <scope>NUCLEOTIDE SEQUENCE [LARGE SCALE GENOMIC DNA]</scope>
    <source>
        <strain evidence="3">OS217 / ATCC BAA-1090 / DSM 15013</strain>
    </source>
</reference>
<proteinExistence type="predicted"/>
<keyword evidence="1" id="KW-0472">Membrane</keyword>
<dbReference type="Pfam" id="PF14329">
    <property type="entry name" value="DUF4386"/>
    <property type="match status" value="1"/>
</dbReference>